<feature type="coiled-coil region" evidence="1">
    <location>
        <begin position="12"/>
        <end position="39"/>
    </location>
</feature>
<evidence type="ECO:0000313" key="2">
    <source>
        <dbReference type="EMBL" id="MBL6449640.1"/>
    </source>
</evidence>
<gene>
    <name evidence="2" type="ORF">JMN32_25240</name>
</gene>
<keyword evidence="3" id="KW-1185">Reference proteome</keyword>
<proteinExistence type="predicted"/>
<evidence type="ECO:0000313" key="3">
    <source>
        <dbReference type="Proteomes" id="UP000614216"/>
    </source>
</evidence>
<comment type="caution">
    <text evidence="2">The sequence shown here is derived from an EMBL/GenBank/DDBJ whole genome shotgun (WGS) entry which is preliminary data.</text>
</comment>
<dbReference type="EMBL" id="JAEUGD010000067">
    <property type="protein sequence ID" value="MBL6449640.1"/>
    <property type="molecule type" value="Genomic_DNA"/>
</dbReference>
<sequence length="104" mass="12464">MENNTLAWEESVQRYQQLLEALNQLVQDTSRLAETYESTNMDFAQLIYENGLYELMNKADQLTVYERSFEFMYYSMKGQVEQLKHLRETLQLFLIKDPVNIPRN</sequence>
<dbReference type="AlphaFoldDB" id="A0A937G450"/>
<dbReference type="RefSeq" id="WP_202859187.1">
    <property type="nucleotide sequence ID" value="NZ_JAEUGD010000067.1"/>
</dbReference>
<evidence type="ECO:0000256" key="1">
    <source>
        <dbReference type="SAM" id="Coils"/>
    </source>
</evidence>
<name>A0A937G450_9BACT</name>
<accession>A0A937G450</accession>
<protein>
    <submittedName>
        <fullName evidence="2">Uncharacterized protein</fullName>
    </submittedName>
</protein>
<dbReference type="Proteomes" id="UP000614216">
    <property type="component" value="Unassembled WGS sequence"/>
</dbReference>
<reference evidence="2" key="1">
    <citation type="submission" date="2021-01" db="EMBL/GenBank/DDBJ databases">
        <title>Fulvivirga kasyanovii gen. nov., sp nov., a novel member of the phylum Bacteroidetes isolated from seawater in a mussel farm.</title>
        <authorList>
            <person name="Zhao L.-H."/>
            <person name="Wang Z.-J."/>
        </authorList>
    </citation>
    <scope>NUCLEOTIDE SEQUENCE</scope>
    <source>
        <strain evidence="2">29W222</strain>
    </source>
</reference>
<organism evidence="2 3">
    <name type="scientific">Fulvivirga marina</name>
    <dbReference type="NCBI Taxonomy" id="2494733"/>
    <lineage>
        <taxon>Bacteria</taxon>
        <taxon>Pseudomonadati</taxon>
        <taxon>Bacteroidota</taxon>
        <taxon>Cytophagia</taxon>
        <taxon>Cytophagales</taxon>
        <taxon>Fulvivirgaceae</taxon>
        <taxon>Fulvivirga</taxon>
    </lineage>
</organism>
<keyword evidence="1" id="KW-0175">Coiled coil</keyword>